<keyword evidence="5" id="KW-0067">ATP-binding</keyword>
<sequence length="517" mass="59085">MGNENASLKDFTNPIPIGQIHMGTIEKLTPKKELLDKYPTENVAWIKVDKKQHPINEEFKKTIERLYRIPHPNIAKCYGILENRHHAFILHSRGEMLLSDIIKDLIETDNYLQEQAIWNIATQLSLALHAIHTSHIHRDVIPDNVYISGPYQCYLQENPARGGINKDITLTLGVIGLYRTTEQLVNLGGRDLLQFMIPPEVLGQSKDYNKTSDVWCMGFLLWYLATRQIPFTNIADVCTGIPKTPWPEHYSQELKYTILSLLNADPKIRTSISAFLCVPQCRANIGKLLPTFTAENLMYLPTKVQFCWNFRGILPIDGRTDHDFFFKIALFGDKGVGKTTLVNTFARNTTPATPTKWSYPTLVPVSFEDGRGMLQVWDTAGLKVTQKEILKICKNTPCLIFVFSLTQIHTWTPLEIQVKRIREQLSPCPQIIILGTHADQLHSRADLRASTMRFCESIPGAHYEEIDCTDSNDVDFLFLYIMDMLLKKVFSFQYLKTMTHRRASNTEPSSISPKSIE</sequence>
<dbReference type="Pfam" id="PF00071">
    <property type="entry name" value="Ras"/>
    <property type="match status" value="1"/>
</dbReference>
<name>A0ABQ9YF92_9EUKA</name>
<dbReference type="SMART" id="SM00175">
    <property type="entry name" value="RAB"/>
    <property type="match status" value="1"/>
</dbReference>
<feature type="domain" description="Protein kinase" evidence="6">
    <location>
        <begin position="11"/>
        <end position="292"/>
    </location>
</feature>
<evidence type="ECO:0000259" key="6">
    <source>
        <dbReference type="PROSITE" id="PS50011"/>
    </source>
</evidence>
<evidence type="ECO:0000313" key="8">
    <source>
        <dbReference type="Proteomes" id="UP001281761"/>
    </source>
</evidence>
<keyword evidence="4" id="KW-0418">Kinase</keyword>
<dbReference type="InterPro" id="IPR011009">
    <property type="entry name" value="Kinase-like_dom_sf"/>
</dbReference>
<evidence type="ECO:0000256" key="5">
    <source>
        <dbReference type="ARBA" id="ARBA00022840"/>
    </source>
</evidence>
<organism evidence="7 8">
    <name type="scientific">Blattamonas nauphoetae</name>
    <dbReference type="NCBI Taxonomy" id="2049346"/>
    <lineage>
        <taxon>Eukaryota</taxon>
        <taxon>Metamonada</taxon>
        <taxon>Preaxostyla</taxon>
        <taxon>Oxymonadida</taxon>
        <taxon>Blattamonas</taxon>
    </lineage>
</organism>
<dbReference type="PROSITE" id="PS50011">
    <property type="entry name" value="PROTEIN_KINASE_DOM"/>
    <property type="match status" value="1"/>
</dbReference>
<keyword evidence="2" id="KW-0808">Transferase</keyword>
<dbReference type="Pfam" id="PF00069">
    <property type="entry name" value="Pkinase"/>
    <property type="match status" value="1"/>
</dbReference>
<dbReference type="InterPro" id="IPR027417">
    <property type="entry name" value="P-loop_NTPase"/>
</dbReference>
<dbReference type="Proteomes" id="UP001281761">
    <property type="component" value="Unassembled WGS sequence"/>
</dbReference>
<evidence type="ECO:0000256" key="1">
    <source>
        <dbReference type="ARBA" id="ARBA00012513"/>
    </source>
</evidence>
<evidence type="ECO:0000256" key="3">
    <source>
        <dbReference type="ARBA" id="ARBA00022741"/>
    </source>
</evidence>
<dbReference type="Gene3D" id="1.10.510.10">
    <property type="entry name" value="Transferase(Phosphotransferase) domain 1"/>
    <property type="match status" value="1"/>
</dbReference>
<reference evidence="7 8" key="1">
    <citation type="journal article" date="2022" name="bioRxiv">
        <title>Genomics of Preaxostyla Flagellates Illuminates Evolutionary Transitions and the Path Towards Mitochondrial Loss.</title>
        <authorList>
            <person name="Novak L.V.F."/>
            <person name="Treitli S.C."/>
            <person name="Pyrih J."/>
            <person name="Halakuc P."/>
            <person name="Pipaliya S.V."/>
            <person name="Vacek V."/>
            <person name="Brzon O."/>
            <person name="Soukal P."/>
            <person name="Eme L."/>
            <person name="Dacks J.B."/>
            <person name="Karnkowska A."/>
            <person name="Elias M."/>
            <person name="Hampl V."/>
        </authorList>
    </citation>
    <scope>NUCLEOTIDE SEQUENCE [LARGE SCALE GENOMIC DNA]</scope>
    <source>
        <strain evidence="7">NAU3</strain>
        <tissue evidence="7">Gut</tissue>
    </source>
</reference>
<evidence type="ECO:0000256" key="4">
    <source>
        <dbReference type="ARBA" id="ARBA00022777"/>
    </source>
</evidence>
<keyword evidence="8" id="KW-1185">Reference proteome</keyword>
<dbReference type="SMART" id="SM00220">
    <property type="entry name" value="S_TKc"/>
    <property type="match status" value="1"/>
</dbReference>
<dbReference type="PANTHER" id="PTHR43671">
    <property type="entry name" value="SERINE/THREONINE-PROTEIN KINASE NEK"/>
    <property type="match status" value="1"/>
</dbReference>
<dbReference type="EC" id="2.7.11.1" evidence="1"/>
<dbReference type="SUPFAM" id="SSF56112">
    <property type="entry name" value="Protein kinase-like (PK-like)"/>
    <property type="match status" value="1"/>
</dbReference>
<accession>A0ABQ9YF92</accession>
<dbReference type="EMBL" id="JARBJD010000011">
    <property type="protein sequence ID" value="KAK2962437.1"/>
    <property type="molecule type" value="Genomic_DNA"/>
</dbReference>
<dbReference type="Gene3D" id="3.30.200.20">
    <property type="entry name" value="Phosphorylase Kinase, domain 1"/>
    <property type="match status" value="1"/>
</dbReference>
<dbReference type="InterPro" id="IPR000719">
    <property type="entry name" value="Prot_kinase_dom"/>
</dbReference>
<dbReference type="Gene3D" id="3.40.50.300">
    <property type="entry name" value="P-loop containing nucleotide triphosphate hydrolases"/>
    <property type="match status" value="1"/>
</dbReference>
<keyword evidence="3" id="KW-0547">Nucleotide-binding</keyword>
<comment type="caution">
    <text evidence="7">The sequence shown here is derived from an EMBL/GenBank/DDBJ whole genome shotgun (WGS) entry which is preliminary data.</text>
</comment>
<dbReference type="PRINTS" id="PR00449">
    <property type="entry name" value="RASTRNSFRMNG"/>
</dbReference>
<dbReference type="InterPro" id="IPR050660">
    <property type="entry name" value="NEK_Ser/Thr_kinase"/>
</dbReference>
<evidence type="ECO:0000256" key="2">
    <source>
        <dbReference type="ARBA" id="ARBA00022679"/>
    </source>
</evidence>
<dbReference type="PROSITE" id="PS51419">
    <property type="entry name" value="RAB"/>
    <property type="match status" value="1"/>
</dbReference>
<protein>
    <recommendedName>
        <fullName evidence="1">non-specific serine/threonine protein kinase</fullName>
        <ecNumber evidence="1">2.7.11.1</ecNumber>
    </recommendedName>
</protein>
<dbReference type="InterPro" id="IPR001806">
    <property type="entry name" value="Small_GTPase"/>
</dbReference>
<dbReference type="PANTHER" id="PTHR43671:SF13">
    <property type="entry name" value="SERINE_THREONINE-PROTEIN KINASE NEK2"/>
    <property type="match status" value="1"/>
</dbReference>
<proteinExistence type="predicted"/>
<dbReference type="SUPFAM" id="SSF52540">
    <property type="entry name" value="P-loop containing nucleoside triphosphate hydrolases"/>
    <property type="match status" value="1"/>
</dbReference>
<evidence type="ECO:0000313" key="7">
    <source>
        <dbReference type="EMBL" id="KAK2962437.1"/>
    </source>
</evidence>
<gene>
    <name evidence="7" type="ORF">BLNAU_2680</name>
</gene>